<feature type="transmembrane region" description="Helical" evidence="1">
    <location>
        <begin position="165"/>
        <end position="185"/>
    </location>
</feature>
<dbReference type="Proteomes" id="UP001396898">
    <property type="component" value="Unassembled WGS sequence"/>
</dbReference>
<reference evidence="2 3" key="1">
    <citation type="submission" date="2023-01" db="EMBL/GenBank/DDBJ databases">
        <title>Analysis of 21 Apiospora genomes using comparative genomics revels a genus with tremendous synthesis potential of carbohydrate active enzymes and secondary metabolites.</title>
        <authorList>
            <person name="Sorensen T."/>
        </authorList>
    </citation>
    <scope>NUCLEOTIDE SEQUENCE [LARGE SCALE GENOMIC DNA]</scope>
    <source>
        <strain evidence="2 3">CBS 20057</strain>
    </source>
</reference>
<evidence type="ECO:0000313" key="2">
    <source>
        <dbReference type="EMBL" id="KAK8006024.1"/>
    </source>
</evidence>
<evidence type="ECO:0000256" key="1">
    <source>
        <dbReference type="SAM" id="Phobius"/>
    </source>
</evidence>
<gene>
    <name evidence="2" type="ORF">PG991_012321</name>
</gene>
<evidence type="ECO:0008006" key="4">
    <source>
        <dbReference type="Google" id="ProtNLM"/>
    </source>
</evidence>
<name>A0ABR1RAF9_9PEZI</name>
<feature type="transmembrane region" description="Helical" evidence="1">
    <location>
        <begin position="89"/>
        <end position="106"/>
    </location>
</feature>
<feature type="transmembrane region" description="Helical" evidence="1">
    <location>
        <begin position="197"/>
        <end position="216"/>
    </location>
</feature>
<feature type="transmembrane region" description="Helical" evidence="1">
    <location>
        <begin position="357"/>
        <end position="377"/>
    </location>
</feature>
<protein>
    <recommendedName>
        <fullName evidence="4">EXPERA domain-containing protein</fullName>
    </recommendedName>
</protein>
<proteinExistence type="predicted"/>
<keyword evidence="3" id="KW-1185">Reference proteome</keyword>
<keyword evidence="1" id="KW-0472">Membrane</keyword>
<organism evidence="2 3">
    <name type="scientific">Apiospora marii</name>
    <dbReference type="NCBI Taxonomy" id="335849"/>
    <lineage>
        <taxon>Eukaryota</taxon>
        <taxon>Fungi</taxon>
        <taxon>Dikarya</taxon>
        <taxon>Ascomycota</taxon>
        <taxon>Pezizomycotina</taxon>
        <taxon>Sordariomycetes</taxon>
        <taxon>Xylariomycetidae</taxon>
        <taxon>Amphisphaeriales</taxon>
        <taxon>Apiosporaceae</taxon>
        <taxon>Apiospora</taxon>
    </lineage>
</organism>
<sequence length="378" mass="40374">MAFPSVAVHLFPLISVFGLYAVSSFFANSGLAVAFAESQAQNGPARLLPDGQTPVLTSYTGLAPLDAYLANLQYIFVPVVDGSSLELSLLGWHWGNLLLALFTVMLGGSLRSGRRRDLVFFALWGLAIQYCGYFVTMPVYCYVHLLSSSKGTPNTTTVRNVSATAARVIPMSVLVGYVLPSVAMSLSSLHSGQSRQVAVAVWQNFPLWVAIFQWALTPSPSPEPAPSKSTSAPGKALPVNSFARIYRAVALVSGLLHVSGLVPVVLATLYPEQLVKLSPMSLDEETLQALQASNFFLPPKWDNPVPISSMAEGAGIFLRYDYYIGTAAALLWAGMLQTARGLDGPSGWLAGKGVMQILMIVITTVALGPGFTIAILMS</sequence>
<evidence type="ECO:0000313" key="3">
    <source>
        <dbReference type="Proteomes" id="UP001396898"/>
    </source>
</evidence>
<accession>A0ABR1RAF9</accession>
<feature type="transmembrane region" description="Helical" evidence="1">
    <location>
        <begin position="118"/>
        <end position="145"/>
    </location>
</feature>
<comment type="caution">
    <text evidence="2">The sequence shown here is derived from an EMBL/GenBank/DDBJ whole genome shotgun (WGS) entry which is preliminary data.</text>
</comment>
<keyword evidence="1" id="KW-1133">Transmembrane helix</keyword>
<feature type="transmembrane region" description="Helical" evidence="1">
    <location>
        <begin position="245"/>
        <end position="270"/>
    </location>
</feature>
<feature type="transmembrane region" description="Helical" evidence="1">
    <location>
        <begin position="320"/>
        <end position="337"/>
    </location>
</feature>
<keyword evidence="1" id="KW-0812">Transmembrane</keyword>
<dbReference type="EMBL" id="JAQQWI010000017">
    <property type="protein sequence ID" value="KAK8006024.1"/>
    <property type="molecule type" value="Genomic_DNA"/>
</dbReference>